<name>A0AA39ZKD3_9PEZI</name>
<feature type="compositionally biased region" description="Pro residues" evidence="3">
    <location>
        <begin position="667"/>
        <end position="676"/>
    </location>
</feature>
<feature type="compositionally biased region" description="Polar residues" evidence="3">
    <location>
        <begin position="643"/>
        <end position="658"/>
    </location>
</feature>
<gene>
    <name evidence="4" type="ORF">QBC41DRAFT_313492</name>
</gene>
<feature type="compositionally biased region" description="Low complexity" evidence="3">
    <location>
        <begin position="563"/>
        <end position="593"/>
    </location>
</feature>
<evidence type="ECO:0000256" key="2">
    <source>
        <dbReference type="ARBA" id="ARBA00023242"/>
    </source>
</evidence>
<feature type="compositionally biased region" description="Polar residues" evidence="3">
    <location>
        <begin position="384"/>
        <end position="394"/>
    </location>
</feature>
<dbReference type="AlphaFoldDB" id="A0AA39ZKD3"/>
<feature type="compositionally biased region" description="Basic and acidic residues" evidence="3">
    <location>
        <begin position="541"/>
        <end position="556"/>
    </location>
</feature>
<comment type="caution">
    <text evidence="4">The sequence shown here is derived from an EMBL/GenBank/DDBJ whole genome shotgun (WGS) entry which is preliminary data.</text>
</comment>
<evidence type="ECO:0008006" key="6">
    <source>
        <dbReference type="Google" id="ProtNLM"/>
    </source>
</evidence>
<accession>A0AA39ZKD3</accession>
<proteinExistence type="predicted"/>
<organism evidence="4 5">
    <name type="scientific">Cercophora samala</name>
    <dbReference type="NCBI Taxonomy" id="330535"/>
    <lineage>
        <taxon>Eukaryota</taxon>
        <taxon>Fungi</taxon>
        <taxon>Dikarya</taxon>
        <taxon>Ascomycota</taxon>
        <taxon>Pezizomycotina</taxon>
        <taxon>Sordariomycetes</taxon>
        <taxon>Sordariomycetidae</taxon>
        <taxon>Sordariales</taxon>
        <taxon>Lasiosphaeriaceae</taxon>
        <taxon>Cercophora</taxon>
    </lineage>
</organism>
<dbReference type="InterPro" id="IPR000637">
    <property type="entry name" value="HMGI/Y_DNA-bd_CS"/>
</dbReference>
<feature type="region of interest" description="Disordered" evidence="3">
    <location>
        <begin position="380"/>
        <end position="416"/>
    </location>
</feature>
<dbReference type="Proteomes" id="UP001174997">
    <property type="component" value="Unassembled WGS sequence"/>
</dbReference>
<dbReference type="GO" id="GO:0006355">
    <property type="term" value="P:regulation of DNA-templated transcription"/>
    <property type="evidence" value="ECO:0007669"/>
    <property type="project" value="InterPro"/>
</dbReference>
<feature type="region of interest" description="Disordered" evidence="3">
    <location>
        <begin position="482"/>
        <end position="690"/>
    </location>
</feature>
<reference evidence="4" key="1">
    <citation type="submission" date="2023-06" db="EMBL/GenBank/DDBJ databases">
        <title>Genome-scale phylogeny and comparative genomics of the fungal order Sordariales.</title>
        <authorList>
            <consortium name="Lawrence Berkeley National Laboratory"/>
            <person name="Hensen N."/>
            <person name="Bonometti L."/>
            <person name="Westerberg I."/>
            <person name="Brannstrom I.O."/>
            <person name="Guillou S."/>
            <person name="Cros-Aarteil S."/>
            <person name="Calhoun S."/>
            <person name="Haridas S."/>
            <person name="Kuo A."/>
            <person name="Mondo S."/>
            <person name="Pangilinan J."/>
            <person name="Riley R."/>
            <person name="Labutti K."/>
            <person name="Andreopoulos B."/>
            <person name="Lipzen A."/>
            <person name="Chen C."/>
            <person name="Yanf M."/>
            <person name="Daum C."/>
            <person name="Ng V."/>
            <person name="Clum A."/>
            <person name="Steindorff A."/>
            <person name="Ohm R."/>
            <person name="Martin F."/>
            <person name="Silar P."/>
            <person name="Natvig D."/>
            <person name="Lalanne C."/>
            <person name="Gautier V."/>
            <person name="Ament-Velasquez S.L."/>
            <person name="Kruys A."/>
            <person name="Hutchinson M.I."/>
            <person name="Powell A.J."/>
            <person name="Barry K."/>
            <person name="Miller A.N."/>
            <person name="Grigoriev I.V."/>
            <person name="Debuchy R."/>
            <person name="Gladieux P."/>
            <person name="Thoren M.H."/>
            <person name="Johannesson H."/>
        </authorList>
    </citation>
    <scope>NUCLEOTIDE SEQUENCE</scope>
    <source>
        <strain evidence="4">CBS 307.81</strain>
    </source>
</reference>
<keyword evidence="5" id="KW-1185">Reference proteome</keyword>
<feature type="compositionally biased region" description="Basic and acidic residues" evidence="3">
    <location>
        <begin position="484"/>
        <end position="495"/>
    </location>
</feature>
<keyword evidence="2" id="KW-0539">Nucleus</keyword>
<evidence type="ECO:0000313" key="5">
    <source>
        <dbReference type="Proteomes" id="UP001174997"/>
    </source>
</evidence>
<feature type="region of interest" description="Disordered" evidence="3">
    <location>
        <begin position="430"/>
        <end position="459"/>
    </location>
</feature>
<sequence length="690" mass="74666">MYQQGCADRSSSAMNGRRANSRSAASLDNLVWVCVPGLEDAFTKLLNRTWGDNLHALERQWRIANDIEPIRIVIKLNLLFIGMSLRHACSAVFSGIKSADTVYKARFLHPDSFPIICHKCCSFGHWKQGCPGPMLCSFCAGQHLHWDCSATGPKCANCGGPHPVVERSCPAPSARSHWTRAYNKYLETKDFLSSQPLAKDYLAYFEKAPPSSFIFDPLPLTPHQISLQGPLPPLPPFDHELESSFLREVTPHGHRNVQISGLQGPASLSNQHIEVPRIEGSTRLSNQDVRAFGVQGSASLSNQDFRVPGVEGSTSFSNQDVRVFRFEGPASLSNQDVRFFGVQGLSSFSDQDVRAFGVQAWSSLSNHNIPGFAVEGFPRAAQPDPSSLSGQFLQEPNREGGEFTDFDSCSPEQESSQLRIVTGLRGPAPLMSSIPPWSPSPSSSSSEFLGLSPPREGEYDQVWTSPQLAGLAPMACLQYCSRSPPERDSPLDRGSSKLSGPVPSMSDNLSPAPPRSRRDRPADKSSRSTTPCPKPRSSRTTAKESRSASSWRRKDVISTPSLSAAKGKGADRASSASSRLASSPSRSSSPTRGRSADPTPSVPSDLLSTPQKRGRGRPRKSDQKAPQTPLEKSQHTLTAYLKRNTTPGVSNRQASGSRQEPSGEPGPSVPSSPPPSLTSNTQSPNASPST</sequence>
<comment type="subcellular location">
    <subcellularLocation>
        <location evidence="1">Nucleus</location>
    </subcellularLocation>
</comment>
<dbReference type="EMBL" id="JAULSY010000012">
    <property type="protein sequence ID" value="KAK0672553.1"/>
    <property type="molecule type" value="Genomic_DNA"/>
</dbReference>
<evidence type="ECO:0000313" key="4">
    <source>
        <dbReference type="EMBL" id="KAK0672553.1"/>
    </source>
</evidence>
<feature type="compositionally biased region" description="Low complexity" evidence="3">
    <location>
        <begin position="430"/>
        <end position="454"/>
    </location>
</feature>
<dbReference type="PROSITE" id="PS00354">
    <property type="entry name" value="HMGI_Y"/>
    <property type="match status" value="1"/>
</dbReference>
<evidence type="ECO:0000256" key="1">
    <source>
        <dbReference type="ARBA" id="ARBA00004123"/>
    </source>
</evidence>
<protein>
    <recommendedName>
        <fullName evidence="6">CCHC-type domain-containing protein</fullName>
    </recommendedName>
</protein>
<evidence type="ECO:0000256" key="3">
    <source>
        <dbReference type="SAM" id="MobiDB-lite"/>
    </source>
</evidence>
<feature type="compositionally biased region" description="Low complexity" evidence="3">
    <location>
        <begin position="677"/>
        <end position="690"/>
    </location>
</feature>
<dbReference type="GO" id="GO:0005634">
    <property type="term" value="C:nucleus"/>
    <property type="evidence" value="ECO:0007669"/>
    <property type="project" value="UniProtKB-SubCell"/>
</dbReference>